<protein>
    <submittedName>
        <fullName evidence="1">Uncharacterized protein</fullName>
    </submittedName>
</protein>
<sequence length="200" mass="21620">MSRPGLEAAFPSRPLTVKAPVTWVRGLLLAAATLVLAGGFGWFAAAAVVPTLLQDHAVRDGAVPVREPHMGDHSVAAMAHRDWLTTDMGQDHLWNRMLTLAGFGLRSGLRARRARRALSGQPLAPVPLRMLRRDQNGWQAAPLEGGAAMLWPLPRKAEPFWLDPALGVGAPGRVPMPLDRELAWADFSGAERARLRAALA</sequence>
<organism evidence="1 2">
    <name type="scientific">Paeniroseomonas aquatica</name>
    <dbReference type="NCBI Taxonomy" id="373043"/>
    <lineage>
        <taxon>Bacteria</taxon>
        <taxon>Pseudomonadati</taxon>
        <taxon>Pseudomonadota</taxon>
        <taxon>Alphaproteobacteria</taxon>
        <taxon>Acetobacterales</taxon>
        <taxon>Acetobacteraceae</taxon>
        <taxon>Paeniroseomonas</taxon>
    </lineage>
</organism>
<reference evidence="2" key="1">
    <citation type="journal article" date="2019" name="Int. J. Syst. Evol. Microbiol.">
        <title>The Global Catalogue of Microorganisms (GCM) 10K type strain sequencing project: providing services to taxonomists for standard genome sequencing and annotation.</title>
        <authorList>
            <consortium name="The Broad Institute Genomics Platform"/>
            <consortium name="The Broad Institute Genome Sequencing Center for Infectious Disease"/>
            <person name="Wu L."/>
            <person name="Ma J."/>
        </authorList>
    </citation>
    <scope>NUCLEOTIDE SEQUENCE [LARGE SCALE GENOMIC DNA]</scope>
    <source>
        <strain evidence="2">CECT 7131</strain>
    </source>
</reference>
<dbReference type="EMBL" id="JAUFPN010000139">
    <property type="protein sequence ID" value="MDN3565176.1"/>
    <property type="molecule type" value="Genomic_DNA"/>
</dbReference>
<gene>
    <name evidence="1" type="ORF">QWZ14_12465</name>
</gene>
<dbReference type="RefSeq" id="WP_290316996.1">
    <property type="nucleotide sequence ID" value="NZ_JAUFPN010000139.1"/>
</dbReference>
<proteinExistence type="predicted"/>
<accession>A0ABT8A658</accession>
<evidence type="ECO:0000313" key="2">
    <source>
        <dbReference type="Proteomes" id="UP001529369"/>
    </source>
</evidence>
<keyword evidence="2" id="KW-1185">Reference proteome</keyword>
<evidence type="ECO:0000313" key="1">
    <source>
        <dbReference type="EMBL" id="MDN3565176.1"/>
    </source>
</evidence>
<dbReference type="Proteomes" id="UP001529369">
    <property type="component" value="Unassembled WGS sequence"/>
</dbReference>
<comment type="caution">
    <text evidence="1">The sequence shown here is derived from an EMBL/GenBank/DDBJ whole genome shotgun (WGS) entry which is preliminary data.</text>
</comment>
<name>A0ABT8A658_9PROT</name>